<dbReference type="RefSeq" id="WP_235705840.1">
    <property type="nucleotide sequence ID" value="NZ_JAKGBZ010000060.1"/>
</dbReference>
<dbReference type="EMBL" id="JAKGBZ010000060">
    <property type="protein sequence ID" value="MCF3948558.1"/>
    <property type="molecule type" value="Genomic_DNA"/>
</dbReference>
<proteinExistence type="predicted"/>
<comment type="caution">
    <text evidence="2">The sequence shown here is derived from an EMBL/GenBank/DDBJ whole genome shotgun (WGS) entry which is preliminary data.</text>
</comment>
<keyword evidence="3" id="KW-1185">Reference proteome</keyword>
<evidence type="ECO:0000256" key="1">
    <source>
        <dbReference type="SAM" id="MobiDB-lite"/>
    </source>
</evidence>
<sequence length="59" mass="6341">MIAKPASSIFDPADDAEEAGAMAETEADVTAGRMVSHEAVSWWFQSCGTPNELLLPECR</sequence>
<accession>A0ABS9E2J0</accession>
<organism evidence="2 3">
    <name type="scientific">Acidiphilium iwatense</name>
    <dbReference type="NCBI Taxonomy" id="768198"/>
    <lineage>
        <taxon>Bacteria</taxon>
        <taxon>Pseudomonadati</taxon>
        <taxon>Pseudomonadota</taxon>
        <taxon>Alphaproteobacteria</taxon>
        <taxon>Acetobacterales</taxon>
        <taxon>Acidocellaceae</taxon>
        <taxon>Acidiphilium</taxon>
    </lineage>
</organism>
<feature type="region of interest" description="Disordered" evidence="1">
    <location>
        <begin position="1"/>
        <end position="20"/>
    </location>
</feature>
<dbReference type="Proteomes" id="UP001521209">
    <property type="component" value="Unassembled WGS sequence"/>
</dbReference>
<evidence type="ECO:0000313" key="2">
    <source>
        <dbReference type="EMBL" id="MCF3948558.1"/>
    </source>
</evidence>
<gene>
    <name evidence="2" type="ORF">L2A60_17985</name>
</gene>
<reference evidence="2 3" key="1">
    <citation type="submission" date="2022-01" db="EMBL/GenBank/DDBJ databases">
        <authorList>
            <person name="Won M."/>
            <person name="Kim S.-J."/>
            <person name="Kwon S.-W."/>
        </authorList>
    </citation>
    <scope>NUCLEOTIDE SEQUENCE [LARGE SCALE GENOMIC DNA]</scope>
    <source>
        <strain evidence="2 3">KCTC 23505</strain>
    </source>
</reference>
<name>A0ABS9E2J0_9PROT</name>
<evidence type="ECO:0000313" key="3">
    <source>
        <dbReference type="Proteomes" id="UP001521209"/>
    </source>
</evidence>
<protein>
    <submittedName>
        <fullName evidence="2">CopG family transcriptional regulator</fullName>
    </submittedName>
</protein>